<evidence type="ECO:0000313" key="3">
    <source>
        <dbReference type="Proteomes" id="UP000054477"/>
    </source>
</evidence>
<keyword evidence="3" id="KW-1185">Reference proteome</keyword>
<sequence length="60" mass="6977">MLNNSLTHKSTQTRCIFTLYMFLVSFSRSSPRTNLEFDHVSHKEHRPSTSTTLILPDHQS</sequence>
<reference evidence="2 3" key="1">
    <citation type="submission" date="2014-04" db="EMBL/GenBank/DDBJ databases">
        <authorList>
            <consortium name="DOE Joint Genome Institute"/>
            <person name="Kuo A."/>
            <person name="Kohler A."/>
            <person name="Nagy L.G."/>
            <person name="Floudas D."/>
            <person name="Copeland A."/>
            <person name="Barry K.W."/>
            <person name="Cichocki N."/>
            <person name="Veneault-Fourrey C."/>
            <person name="LaButti K."/>
            <person name="Lindquist E.A."/>
            <person name="Lipzen A."/>
            <person name="Lundell T."/>
            <person name="Morin E."/>
            <person name="Murat C."/>
            <person name="Sun H."/>
            <person name="Tunlid A."/>
            <person name="Henrissat B."/>
            <person name="Grigoriev I.V."/>
            <person name="Hibbett D.S."/>
            <person name="Martin F."/>
            <person name="Nordberg H.P."/>
            <person name="Cantor M.N."/>
            <person name="Hua S.X."/>
        </authorList>
    </citation>
    <scope>NUCLEOTIDE SEQUENCE [LARGE SCALE GENOMIC DNA]</scope>
    <source>
        <strain evidence="2 3">LaAM-08-1</strain>
    </source>
</reference>
<dbReference type="Proteomes" id="UP000054477">
    <property type="component" value="Unassembled WGS sequence"/>
</dbReference>
<dbReference type="HOGENOM" id="CLU_2942140_0_0_1"/>
<reference evidence="3" key="2">
    <citation type="submission" date="2015-01" db="EMBL/GenBank/DDBJ databases">
        <title>Evolutionary Origins and Diversification of the Mycorrhizal Mutualists.</title>
        <authorList>
            <consortium name="DOE Joint Genome Institute"/>
            <consortium name="Mycorrhizal Genomics Consortium"/>
            <person name="Kohler A."/>
            <person name="Kuo A."/>
            <person name="Nagy L.G."/>
            <person name="Floudas D."/>
            <person name="Copeland A."/>
            <person name="Barry K.W."/>
            <person name="Cichocki N."/>
            <person name="Veneault-Fourrey C."/>
            <person name="LaButti K."/>
            <person name="Lindquist E.A."/>
            <person name="Lipzen A."/>
            <person name="Lundell T."/>
            <person name="Morin E."/>
            <person name="Murat C."/>
            <person name="Riley R."/>
            <person name="Ohm R."/>
            <person name="Sun H."/>
            <person name="Tunlid A."/>
            <person name="Henrissat B."/>
            <person name="Grigoriev I.V."/>
            <person name="Hibbett D.S."/>
            <person name="Martin F."/>
        </authorList>
    </citation>
    <scope>NUCLEOTIDE SEQUENCE [LARGE SCALE GENOMIC DNA]</scope>
    <source>
        <strain evidence="3">LaAM-08-1</strain>
    </source>
</reference>
<dbReference type="AlphaFoldDB" id="A0A0C9XS40"/>
<organism evidence="2 3">
    <name type="scientific">Laccaria amethystina LaAM-08-1</name>
    <dbReference type="NCBI Taxonomy" id="1095629"/>
    <lineage>
        <taxon>Eukaryota</taxon>
        <taxon>Fungi</taxon>
        <taxon>Dikarya</taxon>
        <taxon>Basidiomycota</taxon>
        <taxon>Agaricomycotina</taxon>
        <taxon>Agaricomycetes</taxon>
        <taxon>Agaricomycetidae</taxon>
        <taxon>Agaricales</taxon>
        <taxon>Agaricineae</taxon>
        <taxon>Hydnangiaceae</taxon>
        <taxon>Laccaria</taxon>
    </lineage>
</organism>
<accession>A0A0C9XS40</accession>
<dbReference type="EMBL" id="KN838623">
    <property type="protein sequence ID" value="KIK00522.1"/>
    <property type="molecule type" value="Genomic_DNA"/>
</dbReference>
<feature type="region of interest" description="Disordered" evidence="1">
    <location>
        <begin position="38"/>
        <end position="60"/>
    </location>
</feature>
<evidence type="ECO:0000256" key="1">
    <source>
        <dbReference type="SAM" id="MobiDB-lite"/>
    </source>
</evidence>
<protein>
    <submittedName>
        <fullName evidence="2">Uncharacterized protein</fullName>
    </submittedName>
</protein>
<evidence type="ECO:0000313" key="2">
    <source>
        <dbReference type="EMBL" id="KIK00522.1"/>
    </source>
</evidence>
<name>A0A0C9XS40_9AGAR</name>
<dbReference type="OrthoDB" id="10533498at2759"/>
<proteinExistence type="predicted"/>
<gene>
    <name evidence="2" type="ORF">K443DRAFT_601232</name>
</gene>